<feature type="transmembrane region" description="Helical" evidence="1">
    <location>
        <begin position="7"/>
        <end position="27"/>
    </location>
</feature>
<organism evidence="3 4">
    <name type="scientific">Clostridium bornimense</name>
    <dbReference type="NCBI Taxonomy" id="1216932"/>
    <lineage>
        <taxon>Bacteria</taxon>
        <taxon>Bacillati</taxon>
        <taxon>Bacillota</taxon>
        <taxon>Clostridia</taxon>
        <taxon>Eubacteriales</taxon>
        <taxon>Clostridiaceae</taxon>
        <taxon>Clostridium</taxon>
    </lineage>
</organism>
<keyword evidence="1" id="KW-0812">Transmembrane</keyword>
<dbReference type="Proteomes" id="UP000019426">
    <property type="component" value="Chromosome M2/40_rep2"/>
</dbReference>
<keyword evidence="1" id="KW-1133">Transmembrane helix</keyword>
<dbReference type="PANTHER" id="PTHR31157">
    <property type="entry name" value="SCP DOMAIN-CONTAINING PROTEIN"/>
    <property type="match status" value="1"/>
</dbReference>
<accession>W6S350</accession>
<keyword evidence="4" id="KW-1185">Reference proteome</keyword>
<sequence>MTKIMINILKVIAIVVSISLVTHSLYLHMPQDDNKDSVVKKPEIIDAEIVEEVIKETEEVVVEEETKGISDIVETEVIEEDFETKVERLIFEKINAERRKIGIQEYSNNSTMAKYAKEKSKDMGNNGYFDHKDLSGNLITVKMKEEGVTYTAWAENIAWITAEENPEVVAEEFVKSWMNSAGHKENILSTKYTSTGVGIYKNEAKIYATEEFYK</sequence>
<dbReference type="Pfam" id="PF00188">
    <property type="entry name" value="CAP"/>
    <property type="match status" value="1"/>
</dbReference>
<dbReference type="PANTHER" id="PTHR31157:SF1">
    <property type="entry name" value="SCP DOMAIN-CONTAINING PROTEIN"/>
    <property type="match status" value="1"/>
</dbReference>
<dbReference type="KEGG" id="clt:CM240_3222"/>
<evidence type="ECO:0000313" key="4">
    <source>
        <dbReference type="Proteomes" id="UP000019426"/>
    </source>
</evidence>
<dbReference type="eggNOG" id="COG2340">
    <property type="taxonomic scope" value="Bacteria"/>
</dbReference>
<gene>
    <name evidence="3" type="ORF">CM240_3222</name>
</gene>
<dbReference type="RefSeq" id="WP_051483907.1">
    <property type="nucleotide sequence ID" value="NZ_HG917869.1"/>
</dbReference>
<dbReference type="Gene3D" id="3.40.33.10">
    <property type="entry name" value="CAP"/>
    <property type="match status" value="1"/>
</dbReference>
<dbReference type="PATRIC" id="fig|1216932.3.peg.3195"/>
<evidence type="ECO:0000256" key="1">
    <source>
        <dbReference type="SAM" id="Phobius"/>
    </source>
</evidence>
<feature type="domain" description="SCP" evidence="2">
    <location>
        <begin position="92"/>
        <end position="207"/>
    </location>
</feature>
<dbReference type="CDD" id="cd05379">
    <property type="entry name" value="CAP_bacterial"/>
    <property type="match status" value="1"/>
</dbReference>
<keyword evidence="1" id="KW-0472">Membrane</keyword>
<proteinExistence type="predicted"/>
<protein>
    <submittedName>
        <fullName evidence="3">Putative membrane protein</fullName>
    </submittedName>
</protein>
<name>W6S350_9CLOT</name>
<dbReference type="InterPro" id="IPR035940">
    <property type="entry name" value="CAP_sf"/>
</dbReference>
<dbReference type="STRING" id="1216932.CM240_3222"/>
<dbReference type="AlphaFoldDB" id="W6S350"/>
<dbReference type="EMBL" id="HG917869">
    <property type="protein sequence ID" value="CDM70339.1"/>
    <property type="molecule type" value="Genomic_DNA"/>
</dbReference>
<reference evidence="3 4" key="1">
    <citation type="submission" date="2013-11" db="EMBL/GenBank/DDBJ databases">
        <title>Complete genome sequence of Clostridum sp. M2/40.</title>
        <authorList>
            <person name="Wibberg D."/>
            <person name="Puehler A."/>
            <person name="Schlueter A."/>
        </authorList>
    </citation>
    <scope>NUCLEOTIDE SEQUENCE [LARGE SCALE GENOMIC DNA]</scope>
    <source>
        <strain evidence="4">M2/40</strain>
    </source>
</reference>
<evidence type="ECO:0000313" key="3">
    <source>
        <dbReference type="EMBL" id="CDM70339.1"/>
    </source>
</evidence>
<dbReference type="HOGENOM" id="CLU_1286959_0_0_9"/>
<dbReference type="SUPFAM" id="SSF55797">
    <property type="entry name" value="PR-1-like"/>
    <property type="match status" value="1"/>
</dbReference>
<dbReference type="InterPro" id="IPR014044">
    <property type="entry name" value="CAP_dom"/>
</dbReference>
<evidence type="ECO:0000259" key="2">
    <source>
        <dbReference type="Pfam" id="PF00188"/>
    </source>
</evidence>